<comment type="caution">
    <text evidence="1">The sequence shown here is derived from an EMBL/GenBank/DDBJ whole genome shotgun (WGS) entry which is preliminary data.</text>
</comment>
<evidence type="ECO:0000313" key="2">
    <source>
        <dbReference type="Proteomes" id="UP000609346"/>
    </source>
</evidence>
<dbReference type="RefSeq" id="WP_191206729.1">
    <property type="nucleotide sequence ID" value="NZ_JACXZA010000009.1"/>
</dbReference>
<evidence type="ECO:0000313" key="1">
    <source>
        <dbReference type="EMBL" id="MBD3922425.1"/>
    </source>
</evidence>
<reference evidence="1 2" key="1">
    <citation type="submission" date="2020-09" db="EMBL/GenBank/DDBJ databases">
        <title>Paenibacillus sp. strain PR3 16S rRNA gene Genome sequencing and assembly.</title>
        <authorList>
            <person name="Kim J."/>
        </authorList>
    </citation>
    <scope>NUCLEOTIDE SEQUENCE [LARGE SCALE GENOMIC DNA]</scope>
    <source>
        <strain evidence="1 2">PR3</strain>
    </source>
</reference>
<gene>
    <name evidence="1" type="ORF">H8B09_26975</name>
</gene>
<name>A0ABR8N5G2_9BACL</name>
<dbReference type="EMBL" id="JACXZA010000009">
    <property type="protein sequence ID" value="MBD3922425.1"/>
    <property type="molecule type" value="Genomic_DNA"/>
</dbReference>
<accession>A0ABR8N5G2</accession>
<sequence>MADLSLRSFERNRYYNGKLMTVRDFQTEQTYFNEKRHLLNRLLYGAGVVCGLHVEPLASAENRGIRIRPGAALDGCGQEIVVARESVQSDIREIPGYPADSQAQKTLYLMLHYDECARQPVQTDAAAASAGGCENNRLLETFRLSWAATPPTSADDWSGITHKATVLYANDKVRIERVLPRWTRASDTFEAVIRLTALVMLSPSDAFDIELKETLSSGLIRLQSDSLTFVFAGLDAGAAIERRYTVRSEAGAEIGRFGGNIAYQMNSFKENKATPESIVSILDEQSLTERLVEAYFEEQIGQEGGCSGAEGILIASVTLNNQGFISAVDDRHRPYIYSHRLIARLLEGTGSERLPKHGGSHEAGGIDQLDVTGLRGVLADRQKIGVAQGGEHAEDTDTRSIHFVGDGVTVSEDGGVAYVNIPGGNGGPHAGNHQAGGSDPINVANLQGVLAEPQKMRINYGDYWMTAGSFSLNGQEVSMHEDNGHVSFFVGNPYQCISGYASFDNVPAGGHFVSDKIYLYTNTKDLCFTIGLLDDNGTVRMYYGDSFGTNVPAINYNYYPSEGYMVITLFDRRTGTTTLPRVNYKVRWWAVPLTSDRGRVGSTQIIIG</sequence>
<organism evidence="1 2">
    <name type="scientific">Paenibacillus terricola</name>
    <dbReference type="NCBI Taxonomy" id="2763503"/>
    <lineage>
        <taxon>Bacteria</taxon>
        <taxon>Bacillati</taxon>
        <taxon>Bacillota</taxon>
        <taxon>Bacilli</taxon>
        <taxon>Bacillales</taxon>
        <taxon>Paenibacillaceae</taxon>
        <taxon>Paenibacillus</taxon>
    </lineage>
</organism>
<proteinExistence type="predicted"/>
<dbReference type="Proteomes" id="UP000609346">
    <property type="component" value="Unassembled WGS sequence"/>
</dbReference>
<keyword evidence="2" id="KW-1185">Reference proteome</keyword>
<protein>
    <submittedName>
        <fullName evidence="1">Uncharacterized protein</fullName>
    </submittedName>
</protein>